<organism evidence="6 7">
    <name type="scientific">Paraliobacillus quinghaiensis</name>
    <dbReference type="NCBI Taxonomy" id="470815"/>
    <lineage>
        <taxon>Bacteria</taxon>
        <taxon>Bacillati</taxon>
        <taxon>Bacillota</taxon>
        <taxon>Bacilli</taxon>
        <taxon>Bacillales</taxon>
        <taxon>Bacillaceae</taxon>
        <taxon>Paraliobacillus</taxon>
    </lineage>
</organism>
<feature type="transmembrane region" description="Helical" evidence="5">
    <location>
        <begin position="189"/>
        <end position="207"/>
    </location>
</feature>
<reference evidence="6" key="2">
    <citation type="submission" date="2020-09" db="EMBL/GenBank/DDBJ databases">
        <authorList>
            <person name="Sun Q."/>
            <person name="Zhou Y."/>
        </authorList>
    </citation>
    <scope>NUCLEOTIDE SEQUENCE</scope>
    <source>
        <strain evidence="6">CGMCC 1.6333</strain>
    </source>
</reference>
<keyword evidence="2 5" id="KW-0812">Transmembrane</keyword>
<proteinExistence type="predicted"/>
<keyword evidence="3 5" id="KW-1133">Transmembrane helix</keyword>
<evidence type="ECO:0000313" key="7">
    <source>
        <dbReference type="Proteomes" id="UP000618460"/>
    </source>
</evidence>
<evidence type="ECO:0000256" key="1">
    <source>
        <dbReference type="ARBA" id="ARBA00022475"/>
    </source>
</evidence>
<comment type="caution">
    <text evidence="6">The sequence shown here is derived from an EMBL/GenBank/DDBJ whole genome shotgun (WGS) entry which is preliminary data.</text>
</comment>
<dbReference type="PANTHER" id="PTHR35529:SF2">
    <property type="entry name" value="SPORULATION PROTEIN YTAF-RELATED"/>
    <property type="match status" value="1"/>
</dbReference>
<evidence type="ECO:0000256" key="2">
    <source>
        <dbReference type="ARBA" id="ARBA00022692"/>
    </source>
</evidence>
<sequence>MAELSTLLLLACAVSLDSFMVAFTYGLRKMALSFRSILLIGIISGIVFLFAMIVGDWIAAFLTEKSAEIIGGSLLVIIGIWVVYSFFRSDNSQGKNKAFQFKFEIKSIGLVIQILKKPMMADIDQSGNIAGIEVVILGIALSIDSFGAGIGAALIGLPLFTGAIGIAVATSLFLTLGMKSGSILSSWQGLQRLNFLPGIILIVLGIVKMI</sequence>
<dbReference type="OrthoDB" id="1679205at2"/>
<protein>
    <submittedName>
        <fullName evidence="6">Membrane protein YtaF</fullName>
    </submittedName>
</protein>
<dbReference type="InterPro" id="IPR014205">
    <property type="entry name" value="Spore_YtaF"/>
</dbReference>
<evidence type="ECO:0000256" key="5">
    <source>
        <dbReference type="SAM" id="Phobius"/>
    </source>
</evidence>
<feature type="transmembrane region" description="Helical" evidence="5">
    <location>
        <begin position="126"/>
        <end position="143"/>
    </location>
</feature>
<gene>
    <name evidence="6" type="primary">ytaF</name>
    <name evidence="6" type="ORF">GCM10011351_10640</name>
</gene>
<name>A0A917TLB3_9BACI</name>
<feature type="transmembrane region" description="Helical" evidence="5">
    <location>
        <begin position="37"/>
        <end position="63"/>
    </location>
</feature>
<feature type="transmembrane region" description="Helical" evidence="5">
    <location>
        <begin position="149"/>
        <end position="177"/>
    </location>
</feature>
<dbReference type="EMBL" id="BMLG01000003">
    <property type="protein sequence ID" value="GGM26735.1"/>
    <property type="molecule type" value="Genomic_DNA"/>
</dbReference>
<evidence type="ECO:0000256" key="4">
    <source>
        <dbReference type="ARBA" id="ARBA00023136"/>
    </source>
</evidence>
<dbReference type="InterPro" id="IPR003810">
    <property type="entry name" value="Mntp/YtaF"/>
</dbReference>
<accession>A0A917TLB3</accession>
<evidence type="ECO:0000313" key="6">
    <source>
        <dbReference type="EMBL" id="GGM26735.1"/>
    </source>
</evidence>
<keyword evidence="1" id="KW-1003">Cell membrane</keyword>
<dbReference type="Proteomes" id="UP000618460">
    <property type="component" value="Unassembled WGS sequence"/>
</dbReference>
<keyword evidence="7" id="KW-1185">Reference proteome</keyword>
<dbReference type="NCBIfam" id="TIGR02840">
    <property type="entry name" value="spore_YtaF"/>
    <property type="match status" value="1"/>
</dbReference>
<feature type="transmembrane region" description="Helical" evidence="5">
    <location>
        <begin position="69"/>
        <end position="87"/>
    </location>
</feature>
<keyword evidence="4 5" id="KW-0472">Membrane</keyword>
<reference evidence="6" key="1">
    <citation type="journal article" date="2014" name="Int. J. Syst. Evol. Microbiol.">
        <title>Complete genome sequence of Corynebacterium casei LMG S-19264T (=DSM 44701T), isolated from a smear-ripened cheese.</title>
        <authorList>
            <consortium name="US DOE Joint Genome Institute (JGI-PGF)"/>
            <person name="Walter F."/>
            <person name="Albersmeier A."/>
            <person name="Kalinowski J."/>
            <person name="Ruckert C."/>
        </authorList>
    </citation>
    <scope>NUCLEOTIDE SEQUENCE</scope>
    <source>
        <strain evidence="6">CGMCC 1.6333</strain>
    </source>
</reference>
<feature type="transmembrane region" description="Helical" evidence="5">
    <location>
        <begin position="6"/>
        <end position="25"/>
    </location>
</feature>
<evidence type="ECO:0000256" key="3">
    <source>
        <dbReference type="ARBA" id="ARBA00022989"/>
    </source>
</evidence>
<dbReference type="AlphaFoldDB" id="A0A917TLB3"/>
<dbReference type="PANTHER" id="PTHR35529">
    <property type="entry name" value="MANGANESE EFFLUX PUMP MNTP-RELATED"/>
    <property type="match status" value="1"/>
</dbReference>
<dbReference type="Pfam" id="PF02659">
    <property type="entry name" value="Mntp"/>
    <property type="match status" value="2"/>
</dbReference>